<dbReference type="InterPro" id="IPR012337">
    <property type="entry name" value="RNaseH-like_sf"/>
</dbReference>
<gene>
    <name evidence="4" type="primary">LOC107811811</name>
</gene>
<dbReference type="PROSITE" id="PS50878">
    <property type="entry name" value="RT_POL"/>
    <property type="match status" value="1"/>
</dbReference>
<dbReference type="PANTHER" id="PTHR48475">
    <property type="entry name" value="RIBONUCLEASE H"/>
    <property type="match status" value="1"/>
</dbReference>
<dbReference type="InterPro" id="IPR002156">
    <property type="entry name" value="RNaseH_domain"/>
</dbReference>
<evidence type="ECO:0000313" key="4">
    <source>
        <dbReference type="RefSeq" id="XP_016492296.1"/>
    </source>
</evidence>
<dbReference type="SUPFAM" id="SSF53098">
    <property type="entry name" value="Ribonuclease H-like"/>
    <property type="match status" value="2"/>
</dbReference>
<feature type="domain" description="Integrase catalytic" evidence="3">
    <location>
        <begin position="998"/>
        <end position="1157"/>
    </location>
</feature>
<dbReference type="AlphaFoldDB" id="A0A1S4BTU4"/>
<name>A0A1S4BTU4_TOBAC</name>
<dbReference type="InterPro" id="IPR043128">
    <property type="entry name" value="Rev_trsase/Diguanyl_cyclase"/>
</dbReference>
<dbReference type="PROSITE" id="PS50994">
    <property type="entry name" value="INTEGRASE"/>
    <property type="match status" value="1"/>
</dbReference>
<dbReference type="RefSeq" id="XP_016492296.1">
    <property type="nucleotide sequence ID" value="XM_016636810.1"/>
</dbReference>
<dbReference type="OMA" id="HRIRREP"/>
<dbReference type="PANTHER" id="PTHR48475:SF1">
    <property type="entry name" value="RNASE H TYPE-1 DOMAIN-CONTAINING PROTEIN"/>
    <property type="match status" value="1"/>
</dbReference>
<dbReference type="InterPro" id="IPR000477">
    <property type="entry name" value="RT_dom"/>
</dbReference>
<dbReference type="Gene3D" id="3.10.10.10">
    <property type="entry name" value="HIV Type 1 Reverse Transcriptase, subunit A, domain 1"/>
    <property type="match status" value="1"/>
</dbReference>
<dbReference type="PROSITE" id="PS50879">
    <property type="entry name" value="RNASE_H_1"/>
    <property type="match status" value="1"/>
</dbReference>
<dbReference type="InterPro" id="IPR001584">
    <property type="entry name" value="Integrase_cat-core"/>
</dbReference>
<dbReference type="PaxDb" id="4097-A0A1S4BTU4"/>
<dbReference type="SUPFAM" id="SSF56672">
    <property type="entry name" value="DNA/RNA polymerases"/>
    <property type="match status" value="1"/>
</dbReference>
<dbReference type="CDD" id="cd09279">
    <property type="entry name" value="RNase_HI_like"/>
    <property type="match status" value="1"/>
</dbReference>
<reference evidence="4" key="1">
    <citation type="submission" date="2025-08" db="UniProtKB">
        <authorList>
            <consortium name="RefSeq"/>
        </authorList>
    </citation>
    <scope>IDENTIFICATION</scope>
</reference>
<dbReference type="GO" id="GO:0004523">
    <property type="term" value="F:RNA-DNA hybrid ribonuclease activity"/>
    <property type="evidence" value="ECO:0007669"/>
    <property type="project" value="InterPro"/>
</dbReference>
<dbReference type="InterPro" id="IPR041577">
    <property type="entry name" value="RT_RNaseH_2"/>
</dbReference>
<sequence>MKLRKQGHYVATEKFGLGFSLAEPLRISSKRSKEIASSQYTSVEEMKEFKGKKIKQRASVFDHIGGSTPPVSVFERLSHKGECVASKHLKEVSTTSKTFVFCCLGTTRKSPSRKILSKYKEQVHEERDHFEVVADKEICSVFPSRMKRKSILSISTDGPLKVQRRTIVYTFQPHKEAKKEKEAMPTIQESQREKSDFVETSYHIIVEDSPCLNIDDEVHEDPPQIEDGGQSTVDELKELNLGTLKDPHLTFGTPKDPRLTFISALLTPQEEEEYSKLLTEYEYVFAWSYREMRVLSPKVVVHHLGIKSGARPVKQSQRMFRLELVSQIEVEVNKLIEAGFIREVKYPSCISNIVPVKKKNGQIRICVDFRDLNKACPKDNFPLPIIELMVDATIGHKAMSFMDGSSGYNQIRMSPKDEECITFQTPKGIYCYKVMPFGLKNAGATYQRAMQNIFDDMLHKRVECYIDDLVVKTKRRHYHLEDIRIVFKRLRKFDLKMNPLKCAFGVTPGKFLGFIVHHRGIEVDLAKIDAIQKMPQPKNLRELRSLQGNLAFIRSIKTYLLNPPMLREPMLGKPLILYIAAQKRSLGVLLAQENEEGKEQALYYLSRTLIGAELNYTPVEKTCLALLYAIKKLRHYFEAYTIKLISRADPVKWSILFNQYEITYIPQKVVKGQTLANFLADHPLPVEWELSDEFLHKDILFIKEFPPWTMFFNGFARHNGAGAGVFLISLERQVLPFSFVLGETCSNNVAEYQAFIVGLEMALEIKILQLGIYDDSKLIINQLLGSYEVKKEDLLSYHEYASGLLEKFDRVFLNHVLREENCKVDALANLAKPMTLGENESTKVYVCHRWVIPRLLDLQVNESHHTSVRVIEEEDWMQPLIEYLEHGKLPKDPRQKTDIKRRAPRFIFYKGTLFRHSFEGLFLRCLDKEEARQAMEEAHSGSCGAHQSGPKLHFPIKRMGYYWATMVKGCMNHAKRCQACQFHANYIHQPPEPLHPTVASWPFDAWGLDIVGRLPKSSKGQMYILAATDYFSKWAEAVPLKEVKKEIVVDFIKSYIIFRYDITKNIIIDNGTPFDNKLEKSLCEKFSFKQHKSLMYNAPANGLVEAFNKTLGNLLKKVVAKNKREWNERIGEALWAYRTTFRTATQATPYSLVYGVEAVLPLEQQIPLLRIAIQEGLTSEENAQLHLAELEALDEKILEAQQNWNAIKLD</sequence>
<dbReference type="InterPro" id="IPR043502">
    <property type="entry name" value="DNA/RNA_pol_sf"/>
</dbReference>
<protein>
    <submittedName>
        <fullName evidence="4">Uncharacterized protein</fullName>
    </submittedName>
</protein>
<dbReference type="InterPro" id="IPR036397">
    <property type="entry name" value="RNaseH_sf"/>
</dbReference>
<evidence type="ECO:0000259" key="1">
    <source>
        <dbReference type="PROSITE" id="PS50878"/>
    </source>
</evidence>
<dbReference type="GO" id="GO:0003676">
    <property type="term" value="F:nucleic acid binding"/>
    <property type="evidence" value="ECO:0007669"/>
    <property type="project" value="InterPro"/>
</dbReference>
<dbReference type="Gene3D" id="1.10.340.70">
    <property type="match status" value="1"/>
</dbReference>
<feature type="domain" description="RNase H type-1" evidence="2">
    <location>
        <begin position="704"/>
        <end position="833"/>
    </location>
</feature>
<dbReference type="KEGG" id="nta:107811811"/>
<dbReference type="Pfam" id="PF00078">
    <property type="entry name" value="RVT_1"/>
    <property type="match status" value="1"/>
</dbReference>
<evidence type="ECO:0000259" key="3">
    <source>
        <dbReference type="PROSITE" id="PS50994"/>
    </source>
</evidence>
<organism evidence="4">
    <name type="scientific">Nicotiana tabacum</name>
    <name type="common">Common tobacco</name>
    <dbReference type="NCBI Taxonomy" id="4097"/>
    <lineage>
        <taxon>Eukaryota</taxon>
        <taxon>Viridiplantae</taxon>
        <taxon>Streptophyta</taxon>
        <taxon>Embryophyta</taxon>
        <taxon>Tracheophyta</taxon>
        <taxon>Spermatophyta</taxon>
        <taxon>Magnoliopsida</taxon>
        <taxon>eudicotyledons</taxon>
        <taxon>Gunneridae</taxon>
        <taxon>Pentapetalae</taxon>
        <taxon>asterids</taxon>
        <taxon>lamiids</taxon>
        <taxon>Solanales</taxon>
        <taxon>Solanaceae</taxon>
        <taxon>Nicotianoideae</taxon>
        <taxon>Nicotianeae</taxon>
        <taxon>Nicotiana</taxon>
    </lineage>
</organism>
<dbReference type="Pfam" id="PF13456">
    <property type="entry name" value="RVT_3"/>
    <property type="match status" value="1"/>
</dbReference>
<evidence type="ECO:0000259" key="2">
    <source>
        <dbReference type="PROSITE" id="PS50879"/>
    </source>
</evidence>
<feature type="domain" description="Reverse transcriptase" evidence="1">
    <location>
        <begin position="337"/>
        <end position="516"/>
    </location>
</feature>
<dbReference type="Pfam" id="PF17919">
    <property type="entry name" value="RT_RNaseH_2"/>
    <property type="match status" value="1"/>
</dbReference>
<dbReference type="SMR" id="A0A1S4BTU4"/>
<proteinExistence type="predicted"/>
<dbReference type="Gene3D" id="3.30.420.10">
    <property type="entry name" value="Ribonuclease H-like superfamily/Ribonuclease H"/>
    <property type="match status" value="2"/>
</dbReference>
<dbReference type="GO" id="GO:0015074">
    <property type="term" value="P:DNA integration"/>
    <property type="evidence" value="ECO:0007669"/>
    <property type="project" value="InterPro"/>
</dbReference>
<dbReference type="Gene3D" id="3.30.70.270">
    <property type="match status" value="1"/>
</dbReference>
<dbReference type="OrthoDB" id="1732478at2759"/>
<dbReference type="CDD" id="cd01647">
    <property type="entry name" value="RT_LTR"/>
    <property type="match status" value="1"/>
</dbReference>
<accession>A0A1S4BTU4</accession>